<dbReference type="EMBL" id="RCHS01004145">
    <property type="protein sequence ID" value="RMX37388.1"/>
    <property type="molecule type" value="Genomic_DNA"/>
</dbReference>
<evidence type="ECO:0000313" key="2">
    <source>
        <dbReference type="Proteomes" id="UP000275408"/>
    </source>
</evidence>
<name>A0A3M6T7X1_POCDA</name>
<reference evidence="1 2" key="1">
    <citation type="journal article" date="2018" name="Sci. Rep.">
        <title>Comparative analysis of the Pocillopora damicornis genome highlights role of immune system in coral evolution.</title>
        <authorList>
            <person name="Cunning R."/>
            <person name="Bay R.A."/>
            <person name="Gillette P."/>
            <person name="Baker A.C."/>
            <person name="Traylor-Knowles N."/>
        </authorList>
    </citation>
    <scope>NUCLEOTIDE SEQUENCE [LARGE SCALE GENOMIC DNA]</scope>
    <source>
        <strain evidence="1">RSMAS</strain>
        <tissue evidence="1">Whole animal</tissue>
    </source>
</reference>
<comment type="caution">
    <text evidence="1">The sequence shown here is derived from an EMBL/GenBank/DDBJ whole genome shotgun (WGS) entry which is preliminary data.</text>
</comment>
<evidence type="ECO:0000313" key="1">
    <source>
        <dbReference type="EMBL" id="RMX37388.1"/>
    </source>
</evidence>
<protein>
    <submittedName>
        <fullName evidence="1">Uncharacterized protein</fullName>
    </submittedName>
</protein>
<gene>
    <name evidence="1" type="ORF">pdam_00013809</name>
</gene>
<sequence length="150" mass="16654">MGRSVCLAPELSYIDSSRQFCCEIVSQPSSEPAKQIPESKPGTVSHPQICPQDESNHAHVSFTLFKPLSMSNKPVSHVHGLINLLLVKRQRRDFIGPRSPLSPFTLAGPLNHIPPYSTVMDLALAQRQRRDLMGPRPALNQFLFADDALD</sequence>
<dbReference type="AlphaFoldDB" id="A0A3M6T7X1"/>
<accession>A0A3M6T7X1</accession>
<proteinExistence type="predicted"/>
<dbReference type="Proteomes" id="UP000275408">
    <property type="component" value="Unassembled WGS sequence"/>
</dbReference>
<organism evidence="1 2">
    <name type="scientific">Pocillopora damicornis</name>
    <name type="common">Cauliflower coral</name>
    <name type="synonym">Millepora damicornis</name>
    <dbReference type="NCBI Taxonomy" id="46731"/>
    <lineage>
        <taxon>Eukaryota</taxon>
        <taxon>Metazoa</taxon>
        <taxon>Cnidaria</taxon>
        <taxon>Anthozoa</taxon>
        <taxon>Hexacorallia</taxon>
        <taxon>Scleractinia</taxon>
        <taxon>Astrocoeniina</taxon>
        <taxon>Pocilloporidae</taxon>
        <taxon>Pocillopora</taxon>
    </lineage>
</organism>
<dbReference type="OrthoDB" id="10347644at2759"/>
<keyword evidence="2" id="KW-1185">Reference proteome</keyword>